<dbReference type="Proteomes" id="UP000799428">
    <property type="component" value="Unassembled WGS sequence"/>
</dbReference>
<dbReference type="InterPro" id="IPR036322">
    <property type="entry name" value="WD40_repeat_dom_sf"/>
</dbReference>
<dbReference type="PRINTS" id="PR00320">
    <property type="entry name" value="GPROTEINBRPT"/>
</dbReference>
<dbReference type="InterPro" id="IPR001810">
    <property type="entry name" value="F-box_dom"/>
</dbReference>
<protein>
    <submittedName>
        <fullName evidence="7">WD40 repeat-like protein</fullName>
    </submittedName>
</protein>
<evidence type="ECO:0000256" key="4">
    <source>
        <dbReference type="PROSITE-ProRule" id="PRU00221"/>
    </source>
</evidence>
<organism evidence="7 8">
    <name type="scientific">Pleomassaria siparia CBS 279.74</name>
    <dbReference type="NCBI Taxonomy" id="1314801"/>
    <lineage>
        <taxon>Eukaryota</taxon>
        <taxon>Fungi</taxon>
        <taxon>Dikarya</taxon>
        <taxon>Ascomycota</taxon>
        <taxon>Pezizomycotina</taxon>
        <taxon>Dothideomycetes</taxon>
        <taxon>Pleosporomycetidae</taxon>
        <taxon>Pleosporales</taxon>
        <taxon>Pleomassariaceae</taxon>
        <taxon>Pleomassaria</taxon>
    </lineage>
</organism>
<dbReference type="AlphaFoldDB" id="A0A6G1JV68"/>
<dbReference type="Gene3D" id="1.20.1280.50">
    <property type="match status" value="1"/>
</dbReference>
<dbReference type="OrthoDB" id="19711at2759"/>
<feature type="repeat" description="WD" evidence="4">
    <location>
        <begin position="643"/>
        <end position="682"/>
    </location>
</feature>
<dbReference type="InterPro" id="IPR020472">
    <property type="entry name" value="WD40_PAC1"/>
</dbReference>
<evidence type="ECO:0000256" key="1">
    <source>
        <dbReference type="ARBA" id="ARBA00007968"/>
    </source>
</evidence>
<dbReference type="CDD" id="cd00200">
    <property type="entry name" value="WD40"/>
    <property type="match status" value="1"/>
</dbReference>
<feature type="repeat" description="WD" evidence="4">
    <location>
        <begin position="435"/>
        <end position="474"/>
    </location>
</feature>
<feature type="compositionally biased region" description="Basic and acidic residues" evidence="5">
    <location>
        <begin position="111"/>
        <end position="121"/>
    </location>
</feature>
<dbReference type="PROSITE" id="PS00678">
    <property type="entry name" value="WD_REPEATS_1"/>
    <property type="match status" value="2"/>
</dbReference>
<feature type="compositionally biased region" description="Basic residues" evidence="5">
    <location>
        <begin position="920"/>
        <end position="933"/>
    </location>
</feature>
<dbReference type="SMART" id="SM00320">
    <property type="entry name" value="WD40"/>
    <property type="match status" value="7"/>
</dbReference>
<dbReference type="SUPFAM" id="SSF81383">
    <property type="entry name" value="F-box domain"/>
    <property type="match status" value="1"/>
</dbReference>
<feature type="region of interest" description="Disordered" evidence="5">
    <location>
        <begin position="263"/>
        <end position="284"/>
    </location>
</feature>
<feature type="compositionally biased region" description="Low complexity" evidence="5">
    <location>
        <begin position="818"/>
        <end position="830"/>
    </location>
</feature>
<feature type="region of interest" description="Disordered" evidence="5">
    <location>
        <begin position="802"/>
        <end position="830"/>
    </location>
</feature>
<sequence length="989" mass="109825">MLRTVSCVAWRVNSWCESGNGNLQPQMQALGCNLEATTTSTSANRGLFHYRHLQPEHLTPATTHRLPGDAAVIRAREAFHYAMTGINSTTPFAGPPYLQAFRPVSSMSSNRFDEGYSEDTRSQSGSDMVMRTDSRLGEGISIDQDTQYPLPDYVLNMSETDRSEFAYAILRSLRTSSIAGIVEKLNPLLHLDPVIHLPPEITFQIFSYLNPETLLRASTLSRTWRTRVVDSPLWKLLFRLEGWNSNFPQVRAFEDAEKLKRVDKGRKTRPRAAEDMEYEKPSTKKRLRERPLFGDGTSYDNGIHDKLEPLSLSGSKDGQAIWAEQYPAVEADDKSTVKAEDRMEGIAYQDFSPPIICATDDMRRHGKVPEVDEGTTSPTLANLMDPPIRPSLLLTSHMEPKVNWQYLFKQKKRLEDNWDAGRFSNFQLPHPRYPQEAHTECVYTIQYSGRFLVSGSRDHTVRIWNLDTQRLVLPPLIGHDASVLCLQFDERPDQDIVVSGGSDCNVMLWRFSTGKLLKKLEGAHTESVLNLRFDDRYLVTCSKDKTIKVWNREAILPTDDAYPSSTTRSVARFPSYIINMEHEIESQQLHFKLLQPYSLLMTLDGHGAAVNAIQILDGQIVSASGDRTVKVWNVRTGACLKSFTGHSKGIACVQFDGRRIVSGSSDETVRIFDRATGAEVACLQGHTNLVRTVQAQFGDLPGNEEDLEAEARAVDRSYFEAQSRGLLPTDMTKEQRRARNAGSKDPKAIFAYGAKLPPGGGGSKWARIVSGSYDETVIIWKKGADGAWEKSQTLLQYEAVKAAGGRPRRPVTQNQSRANPVNAGNPNQQQQPNFQALAQQAQAQAQAAQSLAQQAQALHAASQAMHPGGQAHSGTAIVNNTAIVNSNGPNAAQTNTIHGHAAGPPQQQAQQQGAAAGAVPHHHHHGPHHHHHPFQGPVNPPGTNSRVFKLQFDARRIICCSQDPTIVGWDFANNDKDIIQASQFFSESV</sequence>
<feature type="domain" description="F-box" evidence="6">
    <location>
        <begin position="191"/>
        <end position="237"/>
    </location>
</feature>
<name>A0A6G1JV68_9PLEO</name>
<feature type="repeat" description="WD" evidence="4">
    <location>
        <begin position="521"/>
        <end position="551"/>
    </location>
</feature>
<feature type="repeat" description="WD" evidence="4">
    <location>
        <begin position="603"/>
        <end position="642"/>
    </location>
</feature>
<feature type="compositionally biased region" description="Polar residues" evidence="5">
    <location>
        <begin position="886"/>
        <end position="897"/>
    </location>
</feature>
<dbReference type="SMART" id="SM00256">
    <property type="entry name" value="FBOX"/>
    <property type="match status" value="1"/>
</dbReference>
<dbReference type="EMBL" id="MU005782">
    <property type="protein sequence ID" value="KAF2704438.1"/>
    <property type="molecule type" value="Genomic_DNA"/>
</dbReference>
<feature type="compositionally biased region" description="Basic and acidic residues" evidence="5">
    <location>
        <begin position="271"/>
        <end position="282"/>
    </location>
</feature>
<dbReference type="PROSITE" id="PS50294">
    <property type="entry name" value="WD_REPEATS_REGION"/>
    <property type="match status" value="4"/>
</dbReference>
<evidence type="ECO:0000313" key="8">
    <source>
        <dbReference type="Proteomes" id="UP000799428"/>
    </source>
</evidence>
<dbReference type="InterPro" id="IPR036047">
    <property type="entry name" value="F-box-like_dom_sf"/>
</dbReference>
<evidence type="ECO:0000256" key="3">
    <source>
        <dbReference type="ARBA" id="ARBA00022737"/>
    </source>
</evidence>
<feature type="compositionally biased region" description="Low complexity" evidence="5">
    <location>
        <begin position="898"/>
        <end position="919"/>
    </location>
</feature>
<accession>A0A6G1JV68</accession>
<evidence type="ECO:0000256" key="2">
    <source>
        <dbReference type="ARBA" id="ARBA00022574"/>
    </source>
</evidence>
<feature type="region of interest" description="Disordered" evidence="5">
    <location>
        <begin position="886"/>
        <end position="942"/>
    </location>
</feature>
<dbReference type="Pfam" id="PF00400">
    <property type="entry name" value="WD40"/>
    <property type="match status" value="5"/>
</dbReference>
<evidence type="ECO:0000313" key="7">
    <source>
        <dbReference type="EMBL" id="KAF2704438.1"/>
    </source>
</evidence>
<proteinExistence type="inferred from homology"/>
<dbReference type="PANTHER" id="PTHR14604">
    <property type="entry name" value="WD40 REPEAT PF20"/>
    <property type="match status" value="1"/>
</dbReference>
<keyword evidence="3" id="KW-0677">Repeat</keyword>
<evidence type="ECO:0000256" key="5">
    <source>
        <dbReference type="SAM" id="MobiDB-lite"/>
    </source>
</evidence>
<dbReference type="InterPro" id="IPR050995">
    <property type="entry name" value="WD-F-box_domain-protein"/>
</dbReference>
<dbReference type="InterPro" id="IPR019775">
    <property type="entry name" value="WD40_repeat_CS"/>
</dbReference>
<feature type="region of interest" description="Disordered" evidence="5">
    <location>
        <begin position="109"/>
        <end position="128"/>
    </location>
</feature>
<evidence type="ECO:0000259" key="6">
    <source>
        <dbReference type="PROSITE" id="PS50181"/>
    </source>
</evidence>
<dbReference type="SUPFAM" id="SSF50978">
    <property type="entry name" value="WD40 repeat-like"/>
    <property type="match status" value="1"/>
</dbReference>
<comment type="similarity">
    <text evidence="1">Belongs to the WD repeat MET30/SCONB/SCON-2 family.</text>
</comment>
<dbReference type="PROSITE" id="PS50082">
    <property type="entry name" value="WD_REPEATS_2"/>
    <property type="match status" value="5"/>
</dbReference>
<dbReference type="PROSITE" id="PS50181">
    <property type="entry name" value="FBOX"/>
    <property type="match status" value="1"/>
</dbReference>
<feature type="repeat" description="WD" evidence="4">
    <location>
        <begin position="476"/>
        <end position="519"/>
    </location>
</feature>
<dbReference type="InterPro" id="IPR001680">
    <property type="entry name" value="WD40_rpt"/>
</dbReference>
<dbReference type="Gene3D" id="2.130.10.10">
    <property type="entry name" value="YVTN repeat-like/Quinoprotein amine dehydrogenase"/>
    <property type="match status" value="2"/>
</dbReference>
<dbReference type="PANTHER" id="PTHR14604:SF4">
    <property type="entry name" value="F-BOX DOMAIN-CONTAINING PROTEIN"/>
    <property type="match status" value="1"/>
</dbReference>
<gene>
    <name evidence="7" type="ORF">K504DRAFT_506920</name>
</gene>
<keyword evidence="8" id="KW-1185">Reference proteome</keyword>
<keyword evidence="2 4" id="KW-0853">WD repeat</keyword>
<reference evidence="7" key="1">
    <citation type="journal article" date="2020" name="Stud. Mycol.">
        <title>101 Dothideomycetes genomes: a test case for predicting lifestyles and emergence of pathogens.</title>
        <authorList>
            <person name="Haridas S."/>
            <person name="Albert R."/>
            <person name="Binder M."/>
            <person name="Bloem J."/>
            <person name="Labutti K."/>
            <person name="Salamov A."/>
            <person name="Andreopoulos B."/>
            <person name="Baker S."/>
            <person name="Barry K."/>
            <person name="Bills G."/>
            <person name="Bluhm B."/>
            <person name="Cannon C."/>
            <person name="Castanera R."/>
            <person name="Culley D."/>
            <person name="Daum C."/>
            <person name="Ezra D."/>
            <person name="Gonzalez J."/>
            <person name="Henrissat B."/>
            <person name="Kuo A."/>
            <person name="Liang C."/>
            <person name="Lipzen A."/>
            <person name="Lutzoni F."/>
            <person name="Magnuson J."/>
            <person name="Mondo S."/>
            <person name="Nolan M."/>
            <person name="Ohm R."/>
            <person name="Pangilinan J."/>
            <person name="Park H.-J."/>
            <person name="Ramirez L."/>
            <person name="Alfaro M."/>
            <person name="Sun H."/>
            <person name="Tritt A."/>
            <person name="Yoshinaga Y."/>
            <person name="Zwiers L.-H."/>
            <person name="Turgeon B."/>
            <person name="Goodwin S."/>
            <person name="Spatafora J."/>
            <person name="Crous P."/>
            <person name="Grigoriev I."/>
        </authorList>
    </citation>
    <scope>NUCLEOTIDE SEQUENCE</scope>
    <source>
        <strain evidence="7">CBS 279.74</strain>
    </source>
</reference>
<dbReference type="Pfam" id="PF12937">
    <property type="entry name" value="F-box-like"/>
    <property type="match status" value="1"/>
</dbReference>
<dbReference type="InterPro" id="IPR015943">
    <property type="entry name" value="WD40/YVTN_repeat-like_dom_sf"/>
</dbReference>